<accession>V5IMU1</accession>
<keyword evidence="2" id="KW-1185">Reference proteome</keyword>
<organism evidence="1 2">
    <name type="scientific">Neurospora crassa (strain ATCC 24698 / 74-OR23-1A / CBS 708.71 / DSM 1257 / FGSC 987)</name>
    <dbReference type="NCBI Taxonomy" id="367110"/>
    <lineage>
        <taxon>Eukaryota</taxon>
        <taxon>Fungi</taxon>
        <taxon>Dikarya</taxon>
        <taxon>Ascomycota</taxon>
        <taxon>Pezizomycotina</taxon>
        <taxon>Sordariomycetes</taxon>
        <taxon>Sordariomycetidae</taxon>
        <taxon>Sordariales</taxon>
        <taxon>Sordariaceae</taxon>
        <taxon>Neurospora</taxon>
    </lineage>
</organism>
<dbReference type="RefSeq" id="XP_011394442.1">
    <property type="nucleotide sequence ID" value="XM_011396140.1"/>
</dbReference>
<evidence type="ECO:0000313" key="1">
    <source>
        <dbReference type="EMBL" id="ESA43078.1"/>
    </source>
</evidence>
<proteinExistence type="predicted"/>
<gene>
    <name evidence="1" type="ORF">NCU16892</name>
</gene>
<evidence type="ECO:0000313" key="2">
    <source>
        <dbReference type="Proteomes" id="UP000001805"/>
    </source>
</evidence>
<dbReference type="InParanoid" id="V5IMU1"/>
<dbReference type="EMBL" id="CM002239">
    <property type="protein sequence ID" value="ESA43078.1"/>
    <property type="molecule type" value="Genomic_DNA"/>
</dbReference>
<dbReference type="Proteomes" id="UP000001805">
    <property type="component" value="Chromosome 4, Linkage Group IV"/>
</dbReference>
<dbReference type="AlphaFoldDB" id="V5IMU1"/>
<dbReference type="GeneID" id="23569704"/>
<dbReference type="VEuPathDB" id="FungiDB:NCU16892"/>
<reference evidence="1 2" key="1">
    <citation type="journal article" date="2003" name="Nature">
        <title>The genome sequence of the filamentous fungus Neurospora crassa.</title>
        <authorList>
            <person name="Galagan J.E."/>
            <person name="Calvo S.E."/>
            <person name="Borkovich K.A."/>
            <person name="Selker E.U."/>
            <person name="Read N.D."/>
            <person name="Jaffe D."/>
            <person name="FitzHugh W."/>
            <person name="Ma L.J."/>
            <person name="Smirnov S."/>
            <person name="Purcell S."/>
            <person name="Rehman B."/>
            <person name="Elkins T."/>
            <person name="Engels R."/>
            <person name="Wang S."/>
            <person name="Nielsen C.B."/>
            <person name="Butler J."/>
            <person name="Endrizzi M."/>
            <person name="Qui D."/>
            <person name="Ianakiev P."/>
            <person name="Bell-Pedersen D."/>
            <person name="Nelson M.A."/>
            <person name="Werner-Washburne M."/>
            <person name="Selitrennikoff C.P."/>
            <person name="Kinsey J.A."/>
            <person name="Braun E.L."/>
            <person name="Zelter A."/>
            <person name="Schulte U."/>
            <person name="Kothe G.O."/>
            <person name="Jedd G."/>
            <person name="Mewes W."/>
            <person name="Staben C."/>
            <person name="Marcotte E."/>
            <person name="Greenberg D."/>
            <person name="Roy A."/>
            <person name="Foley K."/>
            <person name="Naylor J."/>
            <person name="Stange-Thomann N."/>
            <person name="Barrett R."/>
            <person name="Gnerre S."/>
            <person name="Kamal M."/>
            <person name="Kamvysselis M."/>
            <person name="Mauceli E."/>
            <person name="Bielke C."/>
            <person name="Rudd S."/>
            <person name="Frishman D."/>
            <person name="Krystofova S."/>
            <person name="Rasmussen C."/>
            <person name="Metzenberg R.L."/>
            <person name="Perkins D.D."/>
            <person name="Kroken S."/>
            <person name="Cogoni C."/>
            <person name="Macino G."/>
            <person name="Catcheside D."/>
            <person name="Li W."/>
            <person name="Pratt R.J."/>
            <person name="Osmani S.A."/>
            <person name="DeSouza C.P."/>
            <person name="Glass L."/>
            <person name="Orbach M.J."/>
            <person name="Berglund J.A."/>
            <person name="Voelker R."/>
            <person name="Yarden O."/>
            <person name="Plamann M."/>
            <person name="Seiler S."/>
            <person name="Dunlap J."/>
            <person name="Radford A."/>
            <person name="Aramayo R."/>
            <person name="Natvig D.O."/>
            <person name="Alex L.A."/>
            <person name="Mannhaupt G."/>
            <person name="Ebbole D.J."/>
            <person name="Freitag M."/>
            <person name="Paulsen I."/>
            <person name="Sachs M.S."/>
            <person name="Lander E.S."/>
            <person name="Nusbaum C."/>
            <person name="Birren B."/>
        </authorList>
    </citation>
    <scope>NUCLEOTIDE SEQUENCE [LARGE SCALE GENOMIC DNA]</scope>
    <source>
        <strain evidence="2">ATCC 24698 / 74-OR23-1A / CBS 708.71 / DSM 1257 / FGSC 987</strain>
    </source>
</reference>
<name>V5IMU1_NEUCR</name>
<protein>
    <submittedName>
        <fullName evidence="1">Uncharacterized protein</fullName>
    </submittedName>
</protein>
<sequence length="179" mass="20306">MPWMTQQVPMSFTEGLVAIPVGSSHNLARRKGGGTGRKVHTVYMRTSLPSRYFSVQLDYLLNLKKMLVGSSTVQRPATILSCGFIMRTVTKRCGLMTEISRSSYGQAVKLMTHSLALFGMQIVVCFARLSVHYLWRSKFSMHRTICPLVPRSRYRHLRTVRLVMPDKCASLFTLQAWCG</sequence>
<dbReference type="KEGG" id="ncr:NCU16892"/>